<feature type="domain" description="LysR substrate-binding" evidence="6">
    <location>
        <begin position="15"/>
        <end position="101"/>
    </location>
</feature>
<evidence type="ECO:0000256" key="2">
    <source>
        <dbReference type="ARBA" id="ARBA00023015"/>
    </source>
</evidence>
<accession>A0A4Q5IZK6</accession>
<dbReference type="SUPFAM" id="SSF53850">
    <property type="entry name" value="Periplasmic binding protein-like II"/>
    <property type="match status" value="1"/>
</dbReference>
<sequence>MSFTLTFVEGVTLDKWRRRWEERVSGTRLDLRLVDVAAQLDGVRDGTAAMAFVRDLAEDQRDGLHHIPLYREVPVVVVNREHPVAAYDEIPLADLGDEIVLDDPDLETRLKVETVAAGTGVAFLPMSVARVHHRKDVVAVPVDGLPESQVGLAWRTDTEDPLVETFVGIVRGRTERSSRGETPPAAPRAKPGRDRAPRRSGGRRHRR</sequence>
<dbReference type="GO" id="GO:0032993">
    <property type="term" value="C:protein-DNA complex"/>
    <property type="evidence" value="ECO:0007669"/>
    <property type="project" value="TreeGrafter"/>
</dbReference>
<evidence type="ECO:0000256" key="5">
    <source>
        <dbReference type="SAM" id="MobiDB-lite"/>
    </source>
</evidence>
<organism evidence="7 8">
    <name type="scientific">Nocardioides iriomotensis</name>
    <dbReference type="NCBI Taxonomy" id="715784"/>
    <lineage>
        <taxon>Bacteria</taxon>
        <taxon>Bacillati</taxon>
        <taxon>Actinomycetota</taxon>
        <taxon>Actinomycetes</taxon>
        <taxon>Propionibacteriales</taxon>
        <taxon>Nocardioidaceae</taxon>
        <taxon>Nocardioides</taxon>
    </lineage>
</organism>
<feature type="compositionally biased region" description="Basic residues" evidence="5">
    <location>
        <begin position="198"/>
        <end position="207"/>
    </location>
</feature>
<feature type="domain" description="LysR substrate-binding" evidence="6">
    <location>
        <begin position="112"/>
        <end position="172"/>
    </location>
</feature>
<evidence type="ECO:0000259" key="6">
    <source>
        <dbReference type="Pfam" id="PF03466"/>
    </source>
</evidence>
<dbReference type="PANTHER" id="PTHR30346">
    <property type="entry name" value="TRANSCRIPTIONAL DUAL REGULATOR HCAR-RELATED"/>
    <property type="match status" value="1"/>
</dbReference>
<dbReference type="RefSeq" id="WP_129987769.1">
    <property type="nucleotide sequence ID" value="NZ_SDPU01000023.1"/>
</dbReference>
<keyword evidence="8" id="KW-1185">Reference proteome</keyword>
<name>A0A4Q5IZK6_9ACTN</name>
<keyword evidence="3" id="KW-0238">DNA-binding</keyword>
<dbReference type="Gene3D" id="3.40.190.10">
    <property type="entry name" value="Periplasmic binding protein-like II"/>
    <property type="match status" value="4"/>
</dbReference>
<keyword evidence="2" id="KW-0805">Transcription regulation</keyword>
<evidence type="ECO:0000256" key="3">
    <source>
        <dbReference type="ARBA" id="ARBA00023125"/>
    </source>
</evidence>
<dbReference type="Pfam" id="PF03466">
    <property type="entry name" value="LysR_substrate"/>
    <property type="match status" value="2"/>
</dbReference>
<dbReference type="AlphaFoldDB" id="A0A4Q5IZK6"/>
<dbReference type="OrthoDB" id="3388207at2"/>
<evidence type="ECO:0000313" key="7">
    <source>
        <dbReference type="EMBL" id="RYU11494.1"/>
    </source>
</evidence>
<dbReference type="EMBL" id="SDPU01000023">
    <property type="protein sequence ID" value="RYU11494.1"/>
    <property type="molecule type" value="Genomic_DNA"/>
</dbReference>
<evidence type="ECO:0000256" key="1">
    <source>
        <dbReference type="ARBA" id="ARBA00009437"/>
    </source>
</evidence>
<comment type="similarity">
    <text evidence="1">Belongs to the LysR transcriptional regulatory family.</text>
</comment>
<keyword evidence="4" id="KW-0804">Transcription</keyword>
<proteinExistence type="inferred from homology"/>
<dbReference type="PANTHER" id="PTHR30346:SF0">
    <property type="entry name" value="HCA OPERON TRANSCRIPTIONAL ACTIVATOR HCAR"/>
    <property type="match status" value="1"/>
</dbReference>
<comment type="caution">
    <text evidence="7">The sequence shown here is derived from an EMBL/GenBank/DDBJ whole genome shotgun (WGS) entry which is preliminary data.</text>
</comment>
<protein>
    <submittedName>
        <fullName evidence="7">LysR family transcriptional regulator</fullName>
    </submittedName>
</protein>
<reference evidence="7 8" key="1">
    <citation type="submission" date="2019-01" db="EMBL/GenBank/DDBJ databases">
        <title>Nocardioides guangzhouensis sp. nov., an actinobacterium isolated from soil.</title>
        <authorList>
            <person name="Fu Y."/>
            <person name="Cai Y."/>
            <person name="Lin Z."/>
            <person name="Chen P."/>
        </authorList>
    </citation>
    <scope>NUCLEOTIDE SEQUENCE [LARGE SCALE GENOMIC DNA]</scope>
    <source>
        <strain evidence="7 8">NBRC 105384</strain>
    </source>
</reference>
<dbReference type="Proteomes" id="UP000291189">
    <property type="component" value="Unassembled WGS sequence"/>
</dbReference>
<dbReference type="InterPro" id="IPR005119">
    <property type="entry name" value="LysR_subst-bd"/>
</dbReference>
<dbReference type="GO" id="GO:0003700">
    <property type="term" value="F:DNA-binding transcription factor activity"/>
    <property type="evidence" value="ECO:0007669"/>
    <property type="project" value="TreeGrafter"/>
</dbReference>
<evidence type="ECO:0000313" key="8">
    <source>
        <dbReference type="Proteomes" id="UP000291189"/>
    </source>
</evidence>
<dbReference type="GO" id="GO:0003677">
    <property type="term" value="F:DNA binding"/>
    <property type="evidence" value="ECO:0007669"/>
    <property type="project" value="UniProtKB-KW"/>
</dbReference>
<evidence type="ECO:0000256" key="4">
    <source>
        <dbReference type="ARBA" id="ARBA00023163"/>
    </source>
</evidence>
<gene>
    <name evidence="7" type="ORF">ETU37_13045</name>
</gene>
<feature type="region of interest" description="Disordered" evidence="5">
    <location>
        <begin position="172"/>
        <end position="207"/>
    </location>
</feature>